<name>A0A196SKP0_BLAHN</name>
<keyword evidence="2" id="KW-1185">Reference proteome</keyword>
<sequence length="107" mass="12192">MDPAIALSCEKRGESSTVTIAYNRSAPIRFINALKALIFEKQELSPVDDEEGEETPGQFERPMSLKGQRHVFLYKCRYSQLKSIIDHCGCWGLRMASLQEKWPCLVV</sequence>
<dbReference type="AlphaFoldDB" id="A0A196SKP0"/>
<comment type="caution">
    <text evidence="1">The sequence shown here is derived from an EMBL/GenBank/DDBJ whole genome shotgun (WGS) entry which is preliminary data.</text>
</comment>
<protein>
    <submittedName>
        <fullName evidence="1">Uncharacterized protein</fullName>
    </submittedName>
</protein>
<evidence type="ECO:0000313" key="1">
    <source>
        <dbReference type="EMBL" id="OAO16489.1"/>
    </source>
</evidence>
<dbReference type="Proteomes" id="UP000078348">
    <property type="component" value="Unassembled WGS sequence"/>
</dbReference>
<accession>A0A196SKP0</accession>
<reference evidence="1 2" key="1">
    <citation type="submission" date="2016-05" db="EMBL/GenBank/DDBJ databases">
        <title>Nuclear genome of Blastocystis sp. subtype 1 NandII.</title>
        <authorList>
            <person name="Gentekaki E."/>
            <person name="Curtis B."/>
            <person name="Stairs C."/>
            <person name="Eme L."/>
            <person name="Herman E."/>
            <person name="Klimes V."/>
            <person name="Arias M.C."/>
            <person name="Elias M."/>
            <person name="Hilliou F."/>
            <person name="Klute M."/>
            <person name="Malik S.-B."/>
            <person name="Pightling A."/>
            <person name="Rachubinski R."/>
            <person name="Salas D."/>
            <person name="Schlacht A."/>
            <person name="Suga H."/>
            <person name="Archibald J."/>
            <person name="Ball S.G."/>
            <person name="Clark G."/>
            <person name="Dacks J."/>
            <person name="Van Der Giezen M."/>
            <person name="Tsaousis A."/>
            <person name="Roger A."/>
        </authorList>
    </citation>
    <scope>NUCLEOTIDE SEQUENCE [LARGE SCALE GENOMIC DNA]</scope>
    <source>
        <strain evidence="2">ATCC 50177 / NandII</strain>
    </source>
</reference>
<proteinExistence type="predicted"/>
<dbReference type="EMBL" id="LXWW01000078">
    <property type="protein sequence ID" value="OAO16489.1"/>
    <property type="molecule type" value="Genomic_DNA"/>
</dbReference>
<gene>
    <name evidence="1" type="ORF">AV274_1812</name>
</gene>
<evidence type="ECO:0000313" key="2">
    <source>
        <dbReference type="Proteomes" id="UP000078348"/>
    </source>
</evidence>
<organism evidence="1 2">
    <name type="scientific">Blastocystis sp. subtype 1 (strain ATCC 50177 / NandII)</name>
    <dbReference type="NCBI Taxonomy" id="478820"/>
    <lineage>
        <taxon>Eukaryota</taxon>
        <taxon>Sar</taxon>
        <taxon>Stramenopiles</taxon>
        <taxon>Bigyra</taxon>
        <taxon>Opalozoa</taxon>
        <taxon>Opalinata</taxon>
        <taxon>Blastocystidae</taxon>
        <taxon>Blastocystis</taxon>
    </lineage>
</organism>